<dbReference type="InterPro" id="IPR001841">
    <property type="entry name" value="Znf_RING"/>
</dbReference>
<dbReference type="Gene3D" id="3.30.40.10">
    <property type="entry name" value="Zinc/RING finger domain, C3HC4 (zinc finger)"/>
    <property type="match status" value="1"/>
</dbReference>
<dbReference type="GO" id="GO:0051726">
    <property type="term" value="P:regulation of cell cycle"/>
    <property type="evidence" value="ECO:0007669"/>
    <property type="project" value="TreeGrafter"/>
</dbReference>
<evidence type="ECO:0000256" key="5">
    <source>
        <dbReference type="ARBA" id="ARBA00022833"/>
    </source>
</evidence>
<dbReference type="OrthoDB" id="1711136at2759"/>
<accession>A0A9D4D567</accession>
<reference evidence="9" key="1">
    <citation type="journal article" date="2019" name="bioRxiv">
        <title>The Genome of the Zebra Mussel, Dreissena polymorpha: A Resource for Invasive Species Research.</title>
        <authorList>
            <person name="McCartney M.A."/>
            <person name="Auch B."/>
            <person name="Kono T."/>
            <person name="Mallez S."/>
            <person name="Zhang Y."/>
            <person name="Obille A."/>
            <person name="Becker A."/>
            <person name="Abrahante J.E."/>
            <person name="Garbe J."/>
            <person name="Badalamenti J.P."/>
            <person name="Herman A."/>
            <person name="Mangelson H."/>
            <person name="Liachko I."/>
            <person name="Sullivan S."/>
            <person name="Sone E.D."/>
            <person name="Koren S."/>
            <person name="Silverstein K.A.T."/>
            <person name="Beckman K.B."/>
            <person name="Gohl D.M."/>
        </authorList>
    </citation>
    <scope>NUCLEOTIDE SEQUENCE</scope>
    <source>
        <strain evidence="9">Duluth1</strain>
        <tissue evidence="9">Whole animal</tissue>
    </source>
</reference>
<feature type="domain" description="RING-type" evidence="8">
    <location>
        <begin position="711"/>
        <end position="746"/>
    </location>
</feature>
<gene>
    <name evidence="9" type="ORF">DPMN_045591</name>
</gene>
<dbReference type="InterPro" id="IPR050784">
    <property type="entry name" value="IAP"/>
</dbReference>
<dbReference type="SMART" id="SM00238">
    <property type="entry name" value="BIR"/>
    <property type="match status" value="2"/>
</dbReference>
<dbReference type="Pfam" id="PF13920">
    <property type="entry name" value="zf-C3HC4_3"/>
    <property type="match status" value="1"/>
</dbReference>
<evidence type="ECO:0000256" key="6">
    <source>
        <dbReference type="PROSITE-ProRule" id="PRU00175"/>
    </source>
</evidence>
<reference evidence="9" key="2">
    <citation type="submission" date="2020-11" db="EMBL/GenBank/DDBJ databases">
        <authorList>
            <person name="McCartney M.A."/>
            <person name="Auch B."/>
            <person name="Kono T."/>
            <person name="Mallez S."/>
            <person name="Becker A."/>
            <person name="Gohl D.M."/>
            <person name="Silverstein K.A.T."/>
            <person name="Koren S."/>
            <person name="Bechman K.B."/>
            <person name="Herman A."/>
            <person name="Abrahante J.E."/>
            <person name="Garbe J."/>
        </authorList>
    </citation>
    <scope>NUCLEOTIDE SEQUENCE</scope>
    <source>
        <strain evidence="9">Duluth1</strain>
        <tissue evidence="9">Whole animal</tissue>
    </source>
</reference>
<protein>
    <recommendedName>
        <fullName evidence="8">RING-type domain-containing protein</fullName>
    </recommendedName>
</protein>
<evidence type="ECO:0000313" key="10">
    <source>
        <dbReference type="Proteomes" id="UP000828390"/>
    </source>
</evidence>
<dbReference type="PROSITE" id="PS50089">
    <property type="entry name" value="ZF_RING_2"/>
    <property type="match status" value="1"/>
</dbReference>
<organism evidence="9 10">
    <name type="scientific">Dreissena polymorpha</name>
    <name type="common">Zebra mussel</name>
    <name type="synonym">Mytilus polymorpha</name>
    <dbReference type="NCBI Taxonomy" id="45954"/>
    <lineage>
        <taxon>Eukaryota</taxon>
        <taxon>Metazoa</taxon>
        <taxon>Spiralia</taxon>
        <taxon>Lophotrochozoa</taxon>
        <taxon>Mollusca</taxon>
        <taxon>Bivalvia</taxon>
        <taxon>Autobranchia</taxon>
        <taxon>Heteroconchia</taxon>
        <taxon>Euheterodonta</taxon>
        <taxon>Imparidentia</taxon>
        <taxon>Neoheterodontei</taxon>
        <taxon>Myida</taxon>
        <taxon>Dreissenoidea</taxon>
        <taxon>Dreissenidae</taxon>
        <taxon>Dreissena</taxon>
    </lineage>
</organism>
<dbReference type="CDD" id="cd00022">
    <property type="entry name" value="BIR"/>
    <property type="match status" value="2"/>
</dbReference>
<evidence type="ECO:0000256" key="1">
    <source>
        <dbReference type="ARBA" id="ARBA00006672"/>
    </source>
</evidence>
<comment type="similarity">
    <text evidence="1">Belongs to the IAP family.</text>
</comment>
<dbReference type="FunFam" id="3.30.40.10:FF:000184">
    <property type="entry name" value="Baculoviral IAP repeat containing 2"/>
    <property type="match status" value="1"/>
</dbReference>
<dbReference type="PROSITE" id="PS50143">
    <property type="entry name" value="BIR_REPEAT_2"/>
    <property type="match status" value="2"/>
</dbReference>
<keyword evidence="10" id="KW-1185">Reference proteome</keyword>
<evidence type="ECO:0000256" key="7">
    <source>
        <dbReference type="SAM" id="MobiDB-lite"/>
    </source>
</evidence>
<evidence type="ECO:0000256" key="2">
    <source>
        <dbReference type="ARBA" id="ARBA00022703"/>
    </source>
</evidence>
<dbReference type="EMBL" id="JAIWYP010000011">
    <property type="protein sequence ID" value="KAH3738947.1"/>
    <property type="molecule type" value="Genomic_DNA"/>
</dbReference>
<dbReference type="Pfam" id="PF00653">
    <property type="entry name" value="BIR"/>
    <property type="match status" value="2"/>
</dbReference>
<keyword evidence="3" id="KW-0479">Metal-binding</keyword>
<evidence type="ECO:0000256" key="4">
    <source>
        <dbReference type="ARBA" id="ARBA00022771"/>
    </source>
</evidence>
<dbReference type="GO" id="GO:0005737">
    <property type="term" value="C:cytoplasm"/>
    <property type="evidence" value="ECO:0007669"/>
    <property type="project" value="TreeGrafter"/>
</dbReference>
<feature type="compositionally biased region" description="Polar residues" evidence="7">
    <location>
        <begin position="670"/>
        <end position="688"/>
    </location>
</feature>
<dbReference type="PANTHER" id="PTHR10044">
    <property type="entry name" value="INHIBITOR OF APOPTOSIS"/>
    <property type="match status" value="1"/>
</dbReference>
<comment type="caution">
    <text evidence="9">The sequence shown here is derived from an EMBL/GenBank/DDBJ whole genome shotgun (WGS) entry which is preliminary data.</text>
</comment>
<dbReference type="PANTHER" id="PTHR10044:SF139">
    <property type="entry name" value="DEATH-ASSOCIATED INHIBITOR OF APOPTOSIS 2"/>
    <property type="match status" value="1"/>
</dbReference>
<proteinExistence type="inferred from homology"/>
<dbReference type="InterPro" id="IPR013083">
    <property type="entry name" value="Znf_RING/FYVE/PHD"/>
</dbReference>
<evidence type="ECO:0000313" key="9">
    <source>
        <dbReference type="EMBL" id="KAH3738947.1"/>
    </source>
</evidence>
<sequence>MGSDADVHKRLNTNTRVEKLNELLKKRQIKGRLRTTLSELPKDVLGDIELLADGHESAKIPDFLQQLVTKEKFLHLQLLLENVGLTEVAYQVFTLAEVSDQIHLRRITAPGVFYRSTKSQVLVLVLNQTCVAGKDLDRVHEWLLGYTVVKANIWAMKNVVNLRTSTVENPDGSLSTSNELHLTTEVSTYKQLCINISTYESSSRLFNPDEEMHSHQTTVYNFEAKLMDGIGKISEDCHKAHFDSTELQLTHAVKKYTYQADLEQSTQVLDYVGKSKKLRLTVAPIPSENVEGIDGSLCYLKYESSCLKLNLSQMPVKKNIGLIFSEFPIPKLDVIPVFYIERFEPLSIIVNQIAEGKSPRSQVTMRYELLRICTFRTYPKYNKPFLTKYAAAGFYYASDGDGVVCYCCEVRRYGWVEADDPMVVHIRINPRSKFIINNSEHNVPAIADGPLRKNVACIYMIPDCVQPQSPGADIKNSHRKSLGVQMAIPKHPHMAIKSVREQSFTGNWPNTSKYSPVQLTDGGFFFTGLGDCVRCFFCGIGLRHWDKEDDMWVEHARWSQNRTFLIQKKGQNFVDLVQLAVEQLVDTDLSSNTLYKNLVSEAAQKVLDQSEYTPQQIKQAIVYMLAINSNTIVTVTSLQQKVAEQINVCDTNIQRNDELGNAPEPPARNSLVNNESSTAVGGHSTMNEISDLKDPEDIKQENEKLKEQSFCKVCLDDIVSIVFLPCGHLVTCADCAPALRKCPICRADIKGTVRTLMK</sequence>
<evidence type="ECO:0000259" key="8">
    <source>
        <dbReference type="PROSITE" id="PS50089"/>
    </source>
</evidence>
<dbReference type="Gene3D" id="1.10.1170.10">
    <property type="entry name" value="Inhibitor Of Apoptosis Protein (2mihbC-IAP-1), Chain A"/>
    <property type="match status" value="2"/>
</dbReference>
<dbReference type="Proteomes" id="UP000828390">
    <property type="component" value="Unassembled WGS sequence"/>
</dbReference>
<feature type="region of interest" description="Disordered" evidence="7">
    <location>
        <begin position="656"/>
        <end position="694"/>
    </location>
</feature>
<dbReference type="SMART" id="SM00184">
    <property type="entry name" value="RING"/>
    <property type="match status" value="1"/>
</dbReference>
<dbReference type="AlphaFoldDB" id="A0A9D4D567"/>
<keyword evidence="2" id="KW-0053">Apoptosis</keyword>
<dbReference type="FunFam" id="1.10.1170.10:FF:000002">
    <property type="entry name" value="Baculoviral IAP repeat containing 7"/>
    <property type="match status" value="1"/>
</dbReference>
<keyword evidence="4 6" id="KW-0863">Zinc-finger</keyword>
<keyword evidence="5" id="KW-0862">Zinc</keyword>
<dbReference type="CDD" id="cd16713">
    <property type="entry name" value="RING-HC_BIRC2_3_7"/>
    <property type="match status" value="1"/>
</dbReference>
<dbReference type="GO" id="GO:0006915">
    <property type="term" value="P:apoptotic process"/>
    <property type="evidence" value="ECO:0007669"/>
    <property type="project" value="UniProtKB-KW"/>
</dbReference>
<dbReference type="SUPFAM" id="SSF57924">
    <property type="entry name" value="Inhibitor of apoptosis (IAP) repeat"/>
    <property type="match status" value="2"/>
</dbReference>
<dbReference type="GO" id="GO:0005634">
    <property type="term" value="C:nucleus"/>
    <property type="evidence" value="ECO:0007669"/>
    <property type="project" value="TreeGrafter"/>
</dbReference>
<evidence type="ECO:0000256" key="3">
    <source>
        <dbReference type="ARBA" id="ARBA00022723"/>
    </source>
</evidence>
<name>A0A9D4D567_DREPO</name>
<dbReference type="GO" id="GO:0008270">
    <property type="term" value="F:zinc ion binding"/>
    <property type="evidence" value="ECO:0007669"/>
    <property type="project" value="UniProtKB-KW"/>
</dbReference>
<dbReference type="InterPro" id="IPR001370">
    <property type="entry name" value="BIR_rpt"/>
</dbReference>